<evidence type="ECO:0000313" key="3">
    <source>
        <dbReference type="Proteomes" id="UP001500218"/>
    </source>
</evidence>
<evidence type="ECO:0000256" key="1">
    <source>
        <dbReference type="SAM" id="Phobius"/>
    </source>
</evidence>
<evidence type="ECO:0008006" key="4">
    <source>
        <dbReference type="Google" id="ProtNLM"/>
    </source>
</evidence>
<gene>
    <name evidence="2" type="ORF">GCM10009682_11460</name>
</gene>
<dbReference type="EMBL" id="BAAALT010000028">
    <property type="protein sequence ID" value="GAA1791171.1"/>
    <property type="molecule type" value="Genomic_DNA"/>
</dbReference>
<proteinExistence type="predicted"/>
<keyword evidence="1" id="KW-1133">Transmembrane helix</keyword>
<dbReference type="NCBIfam" id="TIGR04222">
    <property type="entry name" value="near_uncomplex"/>
    <property type="match status" value="1"/>
</dbReference>
<accession>A0ABN2LJV0</accession>
<dbReference type="Proteomes" id="UP001500218">
    <property type="component" value="Unassembled WGS sequence"/>
</dbReference>
<comment type="caution">
    <text evidence="2">The sequence shown here is derived from an EMBL/GenBank/DDBJ whole genome shotgun (WGS) entry which is preliminary data.</text>
</comment>
<feature type="transmembrane region" description="Helical" evidence="1">
    <location>
        <begin position="38"/>
        <end position="56"/>
    </location>
</feature>
<name>A0ABN2LJV0_9ACTN</name>
<keyword evidence="1" id="KW-0812">Transmembrane</keyword>
<dbReference type="RefSeq" id="WP_344126989.1">
    <property type="nucleotide sequence ID" value="NZ_BAAALT010000028.1"/>
</dbReference>
<organism evidence="2 3">
    <name type="scientific">Luedemannella flava</name>
    <dbReference type="NCBI Taxonomy" id="349316"/>
    <lineage>
        <taxon>Bacteria</taxon>
        <taxon>Bacillati</taxon>
        <taxon>Actinomycetota</taxon>
        <taxon>Actinomycetes</taxon>
        <taxon>Micromonosporales</taxon>
        <taxon>Micromonosporaceae</taxon>
        <taxon>Luedemannella</taxon>
    </lineage>
</organism>
<evidence type="ECO:0000313" key="2">
    <source>
        <dbReference type="EMBL" id="GAA1791171.1"/>
    </source>
</evidence>
<sequence length="322" mass="31651">MNAPLQEGIPAVPTIHAVSVIAAPGDTWGIAGPDFLKFYAITAAVLVVGALIFRAASGGGDGQANQGITPGRVAYLRGGAALAVTSSIAGLRAAGALAAPEKGVLATAGPYPSGASRLDWAVYDAASRQVRQRDLLADPGVASALTELRDALFAAGWLRTPAERARLRLAGFLVLLLAALGVARIVAGISNDRPVGYLVLLTIGVVIAGALLLIVKERSRAGSRAIAEAMRTSRHLAPTNAPAWSTYGLTGAAMGVAVFGAAALWSADPAFAEQAEIQRQLGASGSGGGSGSGTSCGGGSSSSCSGGSSCGGGGCGGGGCGG</sequence>
<keyword evidence="1" id="KW-0472">Membrane</keyword>
<keyword evidence="3" id="KW-1185">Reference proteome</keyword>
<protein>
    <recommendedName>
        <fullName evidence="4">TIGR04222 domain-containing membrane protein</fullName>
    </recommendedName>
</protein>
<feature type="transmembrane region" description="Helical" evidence="1">
    <location>
        <begin position="195"/>
        <end position="215"/>
    </location>
</feature>
<dbReference type="InterPro" id="IPR026467">
    <property type="entry name" value="Ser/Gly_Cys_C_dom"/>
</dbReference>
<feature type="transmembrane region" description="Helical" evidence="1">
    <location>
        <begin position="169"/>
        <end position="189"/>
    </location>
</feature>
<reference evidence="2 3" key="1">
    <citation type="journal article" date="2019" name="Int. J. Syst. Evol. Microbiol.">
        <title>The Global Catalogue of Microorganisms (GCM) 10K type strain sequencing project: providing services to taxonomists for standard genome sequencing and annotation.</title>
        <authorList>
            <consortium name="The Broad Institute Genomics Platform"/>
            <consortium name="The Broad Institute Genome Sequencing Center for Infectious Disease"/>
            <person name="Wu L."/>
            <person name="Ma J."/>
        </authorList>
    </citation>
    <scope>NUCLEOTIDE SEQUENCE [LARGE SCALE GENOMIC DNA]</scope>
    <source>
        <strain evidence="2 3">JCM 13250</strain>
    </source>
</reference>